<dbReference type="Proteomes" id="UP000093561">
    <property type="component" value="Unassembled WGS sequence"/>
</dbReference>
<dbReference type="PANTHER" id="PTHR23034">
    <property type="entry name" value="GLUTAMATE-RICH PROTEIN 3"/>
    <property type="match status" value="1"/>
</dbReference>
<sequence>MTSTVTMNDDLLDNYNPLYDVHLRQYFAMPHMQRHLRNIGLLDDIRHGENDDSNKQRHTTIDKMLRNREAELQKYADLQRKLHAAEKIEICRRIRSGTASPSDCHRAKPSRSLSRGRYIKRSRRRRSSASIDDKNLVQRIEAENEEPMYENPSLVYNRLSTNILKYRYLHKLDDETLALYMQQLRRQLSRLERFRQVSFGPFSVARHQNDPQVSWFFRRRSLPSLTDTTPTNTTNTTTITSSITQSNIYEQPSLRSIQSLNQHRSRSTKPQSSRNGISDNSYVNRLQSQRQRSTDNNTRLSTPLSNVKSSGLSDITKISRARKSTTPVKKVTQKKTTMPTGHDKLLGVDQQIKPKTDSELSDVQLKSTMEIVERRSDESPSNFDDEREMYSGITSPESVDLKFGKETISEQLISPMNYSTIPINDETIFQSNISEQMINETKIEQLEMKNSNLSFDNLSSEISKKTELEMTDVINIPDSKWKRLEEVENLISSTDSIPNESDSQEMILSNEEIDDDQCLAKNGMKMENKSKRLSRGQSSTDEREIVQQNQRYQSEEMLDEPLTDELKHVEDKMIAGNFEKTDEIISSPTKMRMLEVEEGTEFPENKQSEIGNTEICVETPELTLSGNNTETTNQEVPLDKTDTEYDVDEFVAINGEILEISPEGKLEGHDSVVISEIYSVDPVKEVPVVTEDSIPVSKDSASFAVSAEKLCAIETVEGVCYTEIEFSDEQEIRNDFTELKKTEYLAEQNTEDCNIERLSKLPELMSTPIRKTSESPELMPMSVLQTSETNNESFELPKSESSFEQLNDSMENEQQISANTGEHLSEKIEIATKNDELESVKDIFQVEQLPEFSIDKHLKYQETTMTTESKIIDENFETKIQQSDDSDVDDLNFNNKHHIDEKSDLSTSVSYVPVNDDDISSIENSHSRIPEEITENMELQQQTKMASHEMEVSGVEATTGIQLEKNGIQEVNDVLQTEKTEASKSTESITQQFMKSLEHDDDDDTVIEKSKTETVLLAKQEIPEMITASVKGELPEAILLNPENLIIDGLTNNYEPVISGMQEVQSFILTPLETMKHESDGQINTLNNLNTTTTTTDTNHLFEKKLSTENLIIDKSGDKINSTEMESDLSESIENSLISNIPRLSNLSSIELNASECSREEIEKNEILADNDDISGEELSSELLARENFDEINNTIKSNFNEGIPKIVVCSDEMIISDVENVEKLMMHADKQQSMIVEKANDEILDKQSGISENEAVINSVRNIVPEEVNETKQSMRGQINEFLEQYMNDIIQNIAELADERIETSSKISNDEVEKVKIQQIDKPDDTMSIPECIPESTTQFSTINFPKSQTDEIVQRSVENSNIASSMLTDQMINSDKNMKISESYDIINISDPYHPMQETFHIKSIKHEQEMEEDNMLTDQHLLLEQSNTGADEHEVINVNSKYFSDNDKDNYQ</sequence>
<feature type="region of interest" description="Disordered" evidence="2">
    <location>
        <begin position="224"/>
        <end position="343"/>
    </location>
</feature>
<accession>A0AAF5PMX2</accession>
<name>A0AAF5PMX2_WUCBA</name>
<evidence type="ECO:0000313" key="4">
    <source>
        <dbReference type="WBParaSite" id="mrna-Wban_02985"/>
    </source>
</evidence>
<feature type="coiled-coil region" evidence="1">
    <location>
        <begin position="61"/>
        <end position="88"/>
    </location>
</feature>
<reference evidence="3" key="2">
    <citation type="journal article" date="2016" name="Mol. Ecol.">
        <title>Population genomics of the filarial nematode parasite Wuchereria bancrofti from mosquitoes.</title>
        <authorList>
            <person name="Small S.T."/>
            <person name="Reimer L.J."/>
            <person name="Tisch D.J."/>
            <person name="King C.L."/>
            <person name="Christensen B.M."/>
            <person name="Siba P.M."/>
            <person name="Kazura J.W."/>
            <person name="Serre D."/>
            <person name="Zimmerman P.A."/>
        </authorList>
    </citation>
    <scope>NUCLEOTIDE SEQUENCE</scope>
    <source>
        <strain evidence="3">pt0022</strain>
    </source>
</reference>
<feature type="region of interest" description="Disordered" evidence="2">
    <location>
        <begin position="522"/>
        <end position="545"/>
    </location>
</feature>
<dbReference type="PANTHER" id="PTHR23034:SF2">
    <property type="entry name" value="GLUTAMATE-RICH PROTEIN 3"/>
    <property type="match status" value="1"/>
</dbReference>
<reference evidence="3" key="1">
    <citation type="submission" date="2015-03" db="EMBL/GenBank/DDBJ databases">
        <title>Wuchereria bancrofti Genome Sequencing Papua New Guinea Strain.</title>
        <authorList>
            <person name="Small S.T."/>
            <person name="Serre D."/>
            <person name="Zimmerman P.A."/>
        </authorList>
    </citation>
    <scope>NUCLEOTIDE SEQUENCE [LARGE SCALE GENOMIC DNA]</scope>
    <source>
        <strain evidence="3">pt0022</strain>
    </source>
</reference>
<feature type="compositionally biased region" description="Low complexity" evidence="2">
    <location>
        <begin position="324"/>
        <end position="340"/>
    </location>
</feature>
<keyword evidence="1" id="KW-0175">Coiled coil</keyword>
<evidence type="ECO:0000256" key="1">
    <source>
        <dbReference type="SAM" id="Coils"/>
    </source>
</evidence>
<dbReference type="InterPro" id="IPR027962">
    <property type="entry name" value="ERICH3"/>
</dbReference>
<proteinExistence type="predicted"/>
<feature type="compositionally biased region" description="Polar residues" evidence="2">
    <location>
        <begin position="249"/>
        <end position="313"/>
    </location>
</feature>
<reference evidence="4" key="3">
    <citation type="submission" date="2024-02" db="UniProtKB">
        <authorList>
            <consortium name="WormBaseParasite"/>
        </authorList>
    </citation>
    <scope>IDENTIFICATION</scope>
    <source>
        <strain evidence="4">pt0022</strain>
    </source>
</reference>
<protein>
    <submittedName>
        <fullName evidence="4">Uncharacterized protein</fullName>
    </submittedName>
</protein>
<evidence type="ECO:0000256" key="2">
    <source>
        <dbReference type="SAM" id="MobiDB-lite"/>
    </source>
</evidence>
<feature type="compositionally biased region" description="Basic residues" evidence="2">
    <location>
        <begin position="117"/>
        <end position="127"/>
    </location>
</feature>
<feature type="region of interest" description="Disordered" evidence="2">
    <location>
        <begin position="98"/>
        <end position="132"/>
    </location>
</feature>
<dbReference type="WBParaSite" id="mrna-Wban_02985">
    <property type="protein sequence ID" value="mrna-Wban_02985"/>
    <property type="gene ID" value="Wban_02985"/>
</dbReference>
<evidence type="ECO:0000313" key="3">
    <source>
        <dbReference type="Proteomes" id="UP000093561"/>
    </source>
</evidence>
<organism evidence="3 4">
    <name type="scientific">Wuchereria bancrofti</name>
    <dbReference type="NCBI Taxonomy" id="6293"/>
    <lineage>
        <taxon>Eukaryota</taxon>
        <taxon>Metazoa</taxon>
        <taxon>Ecdysozoa</taxon>
        <taxon>Nematoda</taxon>
        <taxon>Chromadorea</taxon>
        <taxon>Rhabditida</taxon>
        <taxon>Spirurina</taxon>
        <taxon>Spiruromorpha</taxon>
        <taxon>Filarioidea</taxon>
        <taxon>Onchocercidae</taxon>
        <taxon>Wuchereria</taxon>
    </lineage>
</organism>
<feature type="compositionally biased region" description="Low complexity" evidence="2">
    <location>
        <begin position="226"/>
        <end position="248"/>
    </location>
</feature>